<dbReference type="Gene3D" id="1.10.510.10">
    <property type="entry name" value="Transferase(Phosphotransferase) domain 1"/>
    <property type="match status" value="1"/>
</dbReference>
<reference evidence="2" key="1">
    <citation type="submission" date="2015-09" db="EMBL/GenBank/DDBJ databases">
        <title>Scylla olivacea transcriptome.</title>
        <authorList>
            <person name="Ikhwanuddin M."/>
        </authorList>
    </citation>
    <scope>NUCLEOTIDE SEQUENCE</scope>
</reference>
<dbReference type="AlphaFoldDB" id="A0A0P4WWD6"/>
<dbReference type="PROSITE" id="PS50011">
    <property type="entry name" value="PROTEIN_KINASE_DOM"/>
    <property type="match status" value="1"/>
</dbReference>
<dbReference type="InterPro" id="IPR000719">
    <property type="entry name" value="Prot_kinase_dom"/>
</dbReference>
<dbReference type="InterPro" id="IPR011009">
    <property type="entry name" value="Kinase-like_dom_sf"/>
</dbReference>
<proteinExistence type="predicted"/>
<organism evidence="2">
    <name type="scientific">Scylla olivacea</name>
    <name type="common">Orange mud crab</name>
    <name type="synonym">Cancer olivacea</name>
    <dbReference type="NCBI Taxonomy" id="85551"/>
    <lineage>
        <taxon>Eukaryota</taxon>
        <taxon>Metazoa</taxon>
        <taxon>Ecdysozoa</taxon>
        <taxon>Arthropoda</taxon>
        <taxon>Crustacea</taxon>
        <taxon>Multicrustacea</taxon>
        <taxon>Malacostraca</taxon>
        <taxon>Eumalacostraca</taxon>
        <taxon>Eucarida</taxon>
        <taxon>Decapoda</taxon>
        <taxon>Pleocyemata</taxon>
        <taxon>Brachyura</taxon>
        <taxon>Eubrachyura</taxon>
        <taxon>Portunoidea</taxon>
        <taxon>Portunidae</taxon>
        <taxon>Portuninae</taxon>
        <taxon>Scylla</taxon>
    </lineage>
</organism>
<dbReference type="SUPFAM" id="SSF56112">
    <property type="entry name" value="Protein kinase-like (PK-like)"/>
    <property type="match status" value="1"/>
</dbReference>
<accession>A0A0P4WWD6</accession>
<evidence type="ECO:0000313" key="2">
    <source>
        <dbReference type="EMBL" id="JAI66070.1"/>
    </source>
</evidence>
<sequence length="214" mass="23925">MVNRGWLVLPDGYQLPIALKQALPEARSSMIEGSMRREALALKTLDGLAGVPRLYGMTQTGSGLGLVMSFSPGRSLASLRGDMSARSYLTVLMYACGTLLKMHEKGVTHLNLRDEHILIDVSEDGKMRSFTIIAFTRAERDCGQWKMMHDAEIVRSMVSSVYDEVVSKPQAERYINHERMDKIVHGNMTVGQIMMELCSILHGHPVDVPCKYRP</sequence>
<protein>
    <recommendedName>
        <fullName evidence="1">Protein kinase domain-containing protein</fullName>
    </recommendedName>
</protein>
<name>A0A0P4WWD6_SCYOL</name>
<dbReference type="EMBL" id="GDRN01054771">
    <property type="protein sequence ID" value="JAI66070.1"/>
    <property type="molecule type" value="Transcribed_RNA"/>
</dbReference>
<dbReference type="GO" id="GO:0005524">
    <property type="term" value="F:ATP binding"/>
    <property type="evidence" value="ECO:0007669"/>
    <property type="project" value="InterPro"/>
</dbReference>
<evidence type="ECO:0000259" key="1">
    <source>
        <dbReference type="PROSITE" id="PS50011"/>
    </source>
</evidence>
<feature type="domain" description="Protein kinase" evidence="1">
    <location>
        <begin position="1"/>
        <end position="214"/>
    </location>
</feature>
<dbReference type="GO" id="GO:0004672">
    <property type="term" value="F:protein kinase activity"/>
    <property type="evidence" value="ECO:0007669"/>
    <property type="project" value="InterPro"/>
</dbReference>